<protein>
    <submittedName>
        <fullName evidence="1">Uncharacterized protein</fullName>
    </submittedName>
</protein>
<dbReference type="Proteomes" id="UP000268684">
    <property type="component" value="Chromosome I"/>
</dbReference>
<dbReference type="RefSeq" id="WP_163012803.1">
    <property type="nucleotide sequence ID" value="NZ_LR025742.1"/>
</dbReference>
<dbReference type="AlphaFoldDB" id="A0AAJ5N3P6"/>
<evidence type="ECO:0000313" key="1">
    <source>
        <dbReference type="EMBL" id="VBB10615.1"/>
    </source>
</evidence>
<reference evidence="1 2" key="1">
    <citation type="submission" date="2017-11" db="EMBL/GenBank/DDBJ databases">
        <authorList>
            <person name="Seth-Smith MB H."/>
        </authorList>
    </citation>
    <scope>NUCLEOTIDE SEQUENCE [LARGE SCALE GENOMIC DNA]</scope>
    <source>
        <strain evidence="1">E</strain>
    </source>
</reference>
<evidence type="ECO:0000313" key="2">
    <source>
        <dbReference type="Proteomes" id="UP000268684"/>
    </source>
</evidence>
<gene>
    <name evidence="1" type="ORF">BSTAB16_0722</name>
</gene>
<accession>A0AAJ5N3P6</accession>
<name>A0AAJ5N3P6_9BURK</name>
<keyword evidence="2" id="KW-1185">Reference proteome</keyword>
<dbReference type="GeneID" id="71060046"/>
<dbReference type="EMBL" id="LR025742">
    <property type="protein sequence ID" value="VBB10615.1"/>
    <property type="molecule type" value="Genomic_DNA"/>
</dbReference>
<organism evidence="1 2">
    <name type="scientific">Burkholderia stabilis</name>
    <dbReference type="NCBI Taxonomy" id="95485"/>
    <lineage>
        <taxon>Bacteria</taxon>
        <taxon>Pseudomonadati</taxon>
        <taxon>Pseudomonadota</taxon>
        <taxon>Betaproteobacteria</taxon>
        <taxon>Burkholderiales</taxon>
        <taxon>Burkholderiaceae</taxon>
        <taxon>Burkholderia</taxon>
        <taxon>Burkholderia cepacia complex</taxon>
    </lineage>
</organism>
<proteinExistence type="predicted"/>
<sequence length="61" mass="6542">MTTAFVEFFDAAETIILSVFSCPQDINIYPNQAAISTSDNRYASFYNGLPPIGRAGLPAPG</sequence>